<gene>
    <name evidence="7" type="ORF">GTQ45_00725</name>
</gene>
<dbReference type="OrthoDB" id="9800808at2"/>
<keyword evidence="4 7" id="KW-0418">Kinase</keyword>
<dbReference type="InterPro" id="IPR004625">
    <property type="entry name" value="PyrdxlKinase"/>
</dbReference>
<evidence type="ECO:0000256" key="3">
    <source>
        <dbReference type="ARBA" id="ARBA00022741"/>
    </source>
</evidence>
<dbReference type="GO" id="GO:0005829">
    <property type="term" value="C:cytosol"/>
    <property type="evidence" value="ECO:0007669"/>
    <property type="project" value="TreeGrafter"/>
</dbReference>
<evidence type="ECO:0000256" key="2">
    <source>
        <dbReference type="ARBA" id="ARBA00022679"/>
    </source>
</evidence>
<dbReference type="CDD" id="cd01173">
    <property type="entry name" value="pyridoxal_pyridoxamine_kinase"/>
    <property type="match status" value="1"/>
</dbReference>
<dbReference type="SUPFAM" id="SSF53613">
    <property type="entry name" value="Ribokinase-like"/>
    <property type="match status" value="1"/>
</dbReference>
<dbReference type="EMBL" id="WXYQ01000001">
    <property type="protein sequence ID" value="NBG94250.1"/>
    <property type="molecule type" value="Genomic_DNA"/>
</dbReference>
<accession>A0A845Q7R1</accession>
<evidence type="ECO:0000313" key="7">
    <source>
        <dbReference type="EMBL" id="NBG94250.1"/>
    </source>
</evidence>
<dbReference type="AlphaFoldDB" id="A0A845Q7R1"/>
<dbReference type="InterPro" id="IPR013749">
    <property type="entry name" value="PM/HMP-P_kinase-1"/>
</dbReference>
<evidence type="ECO:0000256" key="1">
    <source>
        <dbReference type="ARBA" id="ARBA00012104"/>
    </source>
</evidence>
<evidence type="ECO:0000259" key="6">
    <source>
        <dbReference type="Pfam" id="PF08543"/>
    </source>
</evidence>
<feature type="domain" description="Pyridoxamine kinase/Phosphomethylpyrimidine kinase" evidence="6">
    <location>
        <begin position="75"/>
        <end position="258"/>
    </location>
</feature>
<proteinExistence type="predicted"/>
<dbReference type="GO" id="GO:0005524">
    <property type="term" value="F:ATP binding"/>
    <property type="evidence" value="ECO:0007669"/>
    <property type="project" value="UniProtKB-KW"/>
</dbReference>
<keyword evidence="8" id="KW-1185">Reference proteome</keyword>
<dbReference type="Gene3D" id="3.40.1190.20">
    <property type="match status" value="1"/>
</dbReference>
<reference evidence="7 8" key="1">
    <citation type="journal article" date="2016" name="Int. J. Syst. Evol. Microbiol.">
        <title>Pyruvatibacter mobilis gen. nov., sp. nov., a marine bacterium from the culture broth of Picochlorum sp. 122.</title>
        <authorList>
            <person name="Wang G."/>
            <person name="Tang M."/>
            <person name="Wu H."/>
            <person name="Dai S."/>
            <person name="Li T."/>
            <person name="Chen C."/>
            <person name="He H."/>
            <person name="Fan J."/>
            <person name="Xiang W."/>
            <person name="Li X."/>
        </authorList>
    </citation>
    <scope>NUCLEOTIDE SEQUENCE [LARGE SCALE GENOMIC DNA]</scope>
    <source>
        <strain evidence="7 8">GYP-11</strain>
    </source>
</reference>
<dbReference type="GO" id="GO:0009443">
    <property type="term" value="P:pyridoxal 5'-phosphate salvage"/>
    <property type="evidence" value="ECO:0007669"/>
    <property type="project" value="InterPro"/>
</dbReference>
<dbReference type="PANTHER" id="PTHR10534:SF2">
    <property type="entry name" value="PYRIDOXAL KINASE"/>
    <property type="match status" value="1"/>
</dbReference>
<dbReference type="Proteomes" id="UP000470384">
    <property type="component" value="Unassembled WGS sequence"/>
</dbReference>
<keyword evidence="2 7" id="KW-0808">Transferase</keyword>
<organism evidence="7 8">
    <name type="scientific">Pyruvatibacter mobilis</name>
    <dbReference type="NCBI Taxonomy" id="1712261"/>
    <lineage>
        <taxon>Bacteria</taxon>
        <taxon>Pseudomonadati</taxon>
        <taxon>Pseudomonadota</taxon>
        <taxon>Alphaproteobacteria</taxon>
        <taxon>Hyphomicrobiales</taxon>
        <taxon>Parvibaculaceae</taxon>
        <taxon>Pyruvatibacter</taxon>
    </lineage>
</organism>
<protein>
    <recommendedName>
        <fullName evidence="1">pyridoxal kinase</fullName>
        <ecNumber evidence="1">2.7.1.35</ecNumber>
    </recommendedName>
</protein>
<dbReference type="Pfam" id="PF08543">
    <property type="entry name" value="Phos_pyr_kin"/>
    <property type="match status" value="1"/>
</dbReference>
<dbReference type="NCBIfam" id="TIGR00687">
    <property type="entry name" value="pyridox_kin"/>
    <property type="match status" value="1"/>
</dbReference>
<keyword evidence="3" id="KW-0547">Nucleotide-binding</keyword>
<dbReference type="PANTHER" id="PTHR10534">
    <property type="entry name" value="PYRIDOXAL KINASE"/>
    <property type="match status" value="1"/>
</dbReference>
<keyword evidence="5" id="KW-0067">ATP-binding</keyword>
<dbReference type="GeneID" id="300656306"/>
<comment type="caution">
    <text evidence="7">The sequence shown here is derived from an EMBL/GenBank/DDBJ whole genome shotgun (WGS) entry which is preliminary data.</text>
</comment>
<dbReference type="RefSeq" id="WP_160586384.1">
    <property type="nucleotide sequence ID" value="NZ_BMHN01000001.1"/>
</dbReference>
<dbReference type="InterPro" id="IPR029056">
    <property type="entry name" value="Ribokinase-like"/>
</dbReference>
<evidence type="ECO:0000313" key="8">
    <source>
        <dbReference type="Proteomes" id="UP000470384"/>
    </source>
</evidence>
<dbReference type="EC" id="2.7.1.35" evidence="1"/>
<sequence>MTVLAISSQVVAGHVGNSAAQPVLQMLGHEVWALPTVLLSHHPGHGAPMRRATPAADLRAMAASLEDGGWLSGLTAVSTGYFTDPDQVDAAASILTGIRHRHPDITILVDPIMGDQGSLYVAEDVAHAVARDLAPMATILTPNLFELSHLTGREDVRQLDDIDAIEAAARSLGTAEVIVTSTPAAQAGHIGTIAVTADGRHVTENLHVENAPNGVGDVAAASYLGHRLNGQSVQQALEAAITMVASLIAEARVTGSRDLPLAAGRYAIIAPAR</sequence>
<evidence type="ECO:0000256" key="4">
    <source>
        <dbReference type="ARBA" id="ARBA00022777"/>
    </source>
</evidence>
<dbReference type="GO" id="GO:0008478">
    <property type="term" value="F:pyridoxal kinase activity"/>
    <property type="evidence" value="ECO:0007669"/>
    <property type="project" value="UniProtKB-EC"/>
</dbReference>
<evidence type="ECO:0000256" key="5">
    <source>
        <dbReference type="ARBA" id="ARBA00022840"/>
    </source>
</evidence>
<name>A0A845Q7R1_9HYPH</name>